<dbReference type="AlphaFoldDB" id="A0AAF1KWL8"/>
<dbReference type="EMBL" id="CP117255">
    <property type="protein sequence ID" value="WFR97239.1"/>
    <property type="molecule type" value="Genomic_DNA"/>
</dbReference>
<dbReference type="PANTHER" id="PTHR37477">
    <property type="entry name" value="COBALT-PRECORRIN-5A HYDROLASE"/>
    <property type="match status" value="1"/>
</dbReference>
<gene>
    <name evidence="2" type="ORF">PR017_08575</name>
</gene>
<proteinExistence type="predicted"/>
<sequence length="120" mass="12222">MGCESGAPEGELLALAKRALAGAALDARDLQALASIDGKAKEPAILAVAAYYGIPALFFDAERLERETPRLQNPSDKIFSLVGCHGVAEAAALAGAEPEAVLIVPKLKSALATVAIAAVV</sequence>
<dbReference type="InterPro" id="IPR036518">
    <property type="entry name" value="CobE/GbiG_C_sf"/>
</dbReference>
<feature type="domain" description="CobE/GbiG C-terminal" evidence="1">
    <location>
        <begin position="1"/>
        <end position="117"/>
    </location>
</feature>
<accession>A0AAF1KWL8</accession>
<evidence type="ECO:0000313" key="3">
    <source>
        <dbReference type="Proteomes" id="UP000249499"/>
    </source>
</evidence>
<protein>
    <submittedName>
        <fullName evidence="2">Cobalamin biosynthesis protein</fullName>
    </submittedName>
</protein>
<evidence type="ECO:0000259" key="1">
    <source>
        <dbReference type="Pfam" id="PF01890"/>
    </source>
</evidence>
<dbReference type="Proteomes" id="UP000249499">
    <property type="component" value="Chromosome"/>
</dbReference>
<reference evidence="3" key="2">
    <citation type="journal article" date="2023" name="MicrobiologyOpen">
        <title>Genomics of the tumorigenes clade of the family Rhizobiaceae and description of Rhizobium rhododendri sp. nov.</title>
        <authorList>
            <person name="Kuzmanovic N."/>
            <person name="diCenzo G.C."/>
            <person name="Bunk B."/>
            <person name="Sproeer C."/>
            <person name="Fruehling A."/>
            <person name="Neumann-Schaal M."/>
            <person name="Overmann J."/>
            <person name="Smalla K."/>
        </authorList>
    </citation>
    <scope>NUCLEOTIDE SEQUENCE [LARGE SCALE GENOMIC DNA]</scope>
    <source>
        <strain evidence="3">1078</strain>
    </source>
</reference>
<reference evidence="2 3" key="1">
    <citation type="journal article" date="2018" name="Sci. Rep.">
        <title>Rhizobium tumorigenes sp. nov., a novel plant tumorigenic bacterium isolated from cane gall tumors on thornless blackberry.</title>
        <authorList>
            <person name="Kuzmanovi N."/>
            <person name="Smalla K."/>
            <person name="Gronow S."/>
            <person name="PuBawska J."/>
        </authorList>
    </citation>
    <scope>NUCLEOTIDE SEQUENCE [LARGE SCALE GENOMIC DNA]</scope>
    <source>
        <strain evidence="2 3">1078</strain>
    </source>
</reference>
<name>A0AAF1KWL8_9HYPH</name>
<evidence type="ECO:0000313" key="2">
    <source>
        <dbReference type="EMBL" id="WFR97239.1"/>
    </source>
</evidence>
<dbReference type="Gene3D" id="3.30.420.180">
    <property type="entry name" value="CobE/GbiG C-terminal domain"/>
    <property type="match status" value="1"/>
</dbReference>
<dbReference type="Pfam" id="PF01890">
    <property type="entry name" value="CbiG_C"/>
    <property type="match status" value="1"/>
</dbReference>
<keyword evidence="3" id="KW-1185">Reference proteome</keyword>
<dbReference type="GO" id="GO:0009236">
    <property type="term" value="P:cobalamin biosynthetic process"/>
    <property type="evidence" value="ECO:0007669"/>
    <property type="project" value="InterPro"/>
</dbReference>
<dbReference type="InterPro" id="IPR052553">
    <property type="entry name" value="CbiG_hydrolase"/>
</dbReference>
<dbReference type="InterPro" id="IPR002750">
    <property type="entry name" value="CobE/GbiG_C"/>
</dbReference>
<dbReference type="SUPFAM" id="SSF159664">
    <property type="entry name" value="CobE/GbiG C-terminal domain-like"/>
    <property type="match status" value="1"/>
</dbReference>
<organism evidence="2 3">
    <name type="scientific">Rhizobium tumorigenes</name>
    <dbReference type="NCBI Taxonomy" id="2041385"/>
    <lineage>
        <taxon>Bacteria</taxon>
        <taxon>Pseudomonadati</taxon>
        <taxon>Pseudomonadota</taxon>
        <taxon>Alphaproteobacteria</taxon>
        <taxon>Hyphomicrobiales</taxon>
        <taxon>Rhizobiaceae</taxon>
        <taxon>Rhizobium/Agrobacterium group</taxon>
        <taxon>Rhizobium</taxon>
    </lineage>
</organism>
<dbReference type="KEGG" id="rtu:PR017_08575"/>
<dbReference type="PANTHER" id="PTHR37477:SF1">
    <property type="entry name" value="COBALT-PRECORRIN-5A HYDROLASE"/>
    <property type="match status" value="1"/>
</dbReference>